<keyword evidence="4 7" id="KW-0812">Transmembrane</keyword>
<evidence type="ECO:0000256" key="1">
    <source>
        <dbReference type="ARBA" id="ARBA00004651"/>
    </source>
</evidence>
<evidence type="ECO:0000256" key="3">
    <source>
        <dbReference type="ARBA" id="ARBA00022475"/>
    </source>
</evidence>
<dbReference type="RefSeq" id="WP_258385266.1">
    <property type="nucleotide sequence ID" value="NZ_CP091430.1"/>
</dbReference>
<comment type="subcellular location">
    <subcellularLocation>
        <location evidence="1">Cell membrane</location>
        <topology evidence="1">Multi-pass membrane protein</topology>
    </subcellularLocation>
</comment>
<name>A0ABY5S5J3_9BACL</name>
<feature type="transmembrane region" description="Helical" evidence="7">
    <location>
        <begin position="128"/>
        <end position="145"/>
    </location>
</feature>
<organism evidence="9 10">
    <name type="scientific">Paenibacillus spongiae</name>
    <dbReference type="NCBI Taxonomy" id="2909671"/>
    <lineage>
        <taxon>Bacteria</taxon>
        <taxon>Bacillati</taxon>
        <taxon>Bacillota</taxon>
        <taxon>Bacilli</taxon>
        <taxon>Bacillales</taxon>
        <taxon>Paenibacillaceae</taxon>
        <taxon>Paenibacillus</taxon>
    </lineage>
</organism>
<dbReference type="PANTHER" id="PTHR32322:SF18">
    <property type="entry name" value="S-ADENOSYLMETHIONINE_S-ADENOSYLHOMOCYSTEINE TRANSPORTER"/>
    <property type="match status" value="1"/>
</dbReference>
<feature type="domain" description="EamA" evidence="8">
    <location>
        <begin position="7"/>
        <end position="139"/>
    </location>
</feature>
<dbReference type="Proteomes" id="UP001057877">
    <property type="component" value="Chromosome"/>
</dbReference>
<feature type="transmembrane region" description="Helical" evidence="7">
    <location>
        <begin position="98"/>
        <end position="116"/>
    </location>
</feature>
<protein>
    <submittedName>
        <fullName evidence="9">DMT family transporter</fullName>
    </submittedName>
</protein>
<feature type="domain" description="EamA" evidence="8">
    <location>
        <begin position="152"/>
        <end position="294"/>
    </location>
</feature>
<evidence type="ECO:0000256" key="4">
    <source>
        <dbReference type="ARBA" id="ARBA00022692"/>
    </source>
</evidence>
<gene>
    <name evidence="9" type="ORF">L1F29_27700</name>
</gene>
<keyword evidence="5 7" id="KW-1133">Transmembrane helix</keyword>
<dbReference type="InterPro" id="IPR050638">
    <property type="entry name" value="AA-Vitamin_Transporters"/>
</dbReference>
<evidence type="ECO:0000256" key="2">
    <source>
        <dbReference type="ARBA" id="ARBA00007362"/>
    </source>
</evidence>
<evidence type="ECO:0000259" key="8">
    <source>
        <dbReference type="Pfam" id="PF00892"/>
    </source>
</evidence>
<dbReference type="InterPro" id="IPR000620">
    <property type="entry name" value="EamA_dom"/>
</dbReference>
<reference evidence="9" key="1">
    <citation type="submission" date="2022-01" db="EMBL/GenBank/DDBJ databases">
        <title>Paenibacillus spongiae sp. nov., isolated from marine sponge.</title>
        <authorList>
            <person name="Li Z."/>
            <person name="Zhang M."/>
        </authorList>
    </citation>
    <scope>NUCLEOTIDE SEQUENCE</scope>
    <source>
        <strain evidence="9">PHS-Z3</strain>
    </source>
</reference>
<feature type="transmembrane region" description="Helical" evidence="7">
    <location>
        <begin position="151"/>
        <end position="171"/>
    </location>
</feature>
<dbReference type="Pfam" id="PF00892">
    <property type="entry name" value="EamA"/>
    <property type="match status" value="2"/>
</dbReference>
<proteinExistence type="inferred from homology"/>
<feature type="transmembrane region" description="Helical" evidence="7">
    <location>
        <begin position="38"/>
        <end position="55"/>
    </location>
</feature>
<feature type="transmembrane region" description="Helical" evidence="7">
    <location>
        <begin position="277"/>
        <end position="295"/>
    </location>
</feature>
<dbReference type="InterPro" id="IPR037185">
    <property type="entry name" value="EmrE-like"/>
</dbReference>
<feature type="transmembrane region" description="Helical" evidence="7">
    <location>
        <begin position="67"/>
        <end position="92"/>
    </location>
</feature>
<sequence>MSNMNKAYAAASLYAIIIGFSLIFVKLALISAHPFDLLAHRFTLSFAAAAAVVLIRRSKLRLSGKDMLALLPLAVFFPTLYFALQTFGLLYIPSSEAGIIQATIPLMTMLLASYWIKEASTFKQKIGIALSVAGVIYMFAMKGIHMNAANLNGALLILLSSLSFAVYNVLGRKLAQRYNAADMTFFIMGVSFVVFNGLAVVRHAAEGTLPSFFTPFTDPLFIASLLYLGLLSSLVTSLLTNYALTYMEASKMSVFVNLATFITVIAGVAVLGEKLLFAHITGGFVILAGVIIVNISGKPTRKLSKTNQRSV</sequence>
<keyword evidence="10" id="KW-1185">Reference proteome</keyword>
<accession>A0ABY5S5J3</accession>
<feature type="transmembrane region" description="Helical" evidence="7">
    <location>
        <begin position="7"/>
        <end position="32"/>
    </location>
</feature>
<evidence type="ECO:0000313" key="10">
    <source>
        <dbReference type="Proteomes" id="UP001057877"/>
    </source>
</evidence>
<dbReference type="EMBL" id="CP091430">
    <property type="protein sequence ID" value="UVI29177.1"/>
    <property type="molecule type" value="Genomic_DNA"/>
</dbReference>
<evidence type="ECO:0000313" key="9">
    <source>
        <dbReference type="EMBL" id="UVI29177.1"/>
    </source>
</evidence>
<evidence type="ECO:0000256" key="5">
    <source>
        <dbReference type="ARBA" id="ARBA00022989"/>
    </source>
</evidence>
<comment type="similarity">
    <text evidence="2">Belongs to the EamA transporter family.</text>
</comment>
<keyword evidence="3" id="KW-1003">Cell membrane</keyword>
<feature type="transmembrane region" description="Helical" evidence="7">
    <location>
        <begin position="221"/>
        <end position="242"/>
    </location>
</feature>
<evidence type="ECO:0000256" key="7">
    <source>
        <dbReference type="SAM" id="Phobius"/>
    </source>
</evidence>
<feature type="transmembrane region" description="Helical" evidence="7">
    <location>
        <begin position="183"/>
        <end position="201"/>
    </location>
</feature>
<evidence type="ECO:0000256" key="6">
    <source>
        <dbReference type="ARBA" id="ARBA00023136"/>
    </source>
</evidence>
<dbReference type="SUPFAM" id="SSF103481">
    <property type="entry name" value="Multidrug resistance efflux transporter EmrE"/>
    <property type="match status" value="2"/>
</dbReference>
<dbReference type="PANTHER" id="PTHR32322">
    <property type="entry name" value="INNER MEMBRANE TRANSPORTER"/>
    <property type="match status" value="1"/>
</dbReference>
<keyword evidence="6 7" id="KW-0472">Membrane</keyword>
<feature type="transmembrane region" description="Helical" evidence="7">
    <location>
        <begin position="254"/>
        <end position="271"/>
    </location>
</feature>